<feature type="compositionally biased region" description="Low complexity" evidence="1">
    <location>
        <begin position="1"/>
        <end position="24"/>
    </location>
</feature>
<proteinExistence type="predicted"/>
<keyword evidence="3" id="KW-1185">Reference proteome</keyword>
<dbReference type="EMBL" id="CAICTM010000045">
    <property type="protein sequence ID" value="CAB9498789.1"/>
    <property type="molecule type" value="Genomic_DNA"/>
</dbReference>
<evidence type="ECO:0000313" key="3">
    <source>
        <dbReference type="Proteomes" id="UP001153069"/>
    </source>
</evidence>
<sequence length="271" mass="31033">MISISSINQSLSPSRSSMQLSPRPSSKRFRLFPRRSASPAATKKVAVAPVVKRSLSHSINCQSCHQEVHDRCSLASQLEHVKQEIDILKLHLNNFVLNACPPQVAEMKDLILHDGRPWELIEFHDTVEGSNYRRWRFKRGAVDRRVRALKKELGSINVRFVTRVEIDFDKMDKDAVVSLLQALEKDRNVITLVFRGHISEAEIDDIVTAVEDLTTCDERVWDAILFHPSNDERKGHAHFVWKRTLLAASLRLQCLAHTYALPVAFRIIEQQ</sequence>
<reference evidence="2" key="1">
    <citation type="submission" date="2020-06" db="EMBL/GenBank/DDBJ databases">
        <authorList>
            <consortium name="Plant Systems Biology data submission"/>
        </authorList>
    </citation>
    <scope>NUCLEOTIDE SEQUENCE</scope>
    <source>
        <strain evidence="2">D6</strain>
    </source>
</reference>
<dbReference type="Proteomes" id="UP001153069">
    <property type="component" value="Unassembled WGS sequence"/>
</dbReference>
<comment type="caution">
    <text evidence="2">The sequence shown here is derived from an EMBL/GenBank/DDBJ whole genome shotgun (WGS) entry which is preliminary data.</text>
</comment>
<protein>
    <submittedName>
        <fullName evidence="2">Uncharacterized protein</fullName>
    </submittedName>
</protein>
<name>A0A9N8D9W4_9STRA</name>
<dbReference type="AlphaFoldDB" id="A0A9N8D9W4"/>
<evidence type="ECO:0000256" key="1">
    <source>
        <dbReference type="SAM" id="MobiDB-lite"/>
    </source>
</evidence>
<gene>
    <name evidence="2" type="ORF">SEMRO_45_G027100.1</name>
</gene>
<organism evidence="2 3">
    <name type="scientific">Seminavis robusta</name>
    <dbReference type="NCBI Taxonomy" id="568900"/>
    <lineage>
        <taxon>Eukaryota</taxon>
        <taxon>Sar</taxon>
        <taxon>Stramenopiles</taxon>
        <taxon>Ochrophyta</taxon>
        <taxon>Bacillariophyta</taxon>
        <taxon>Bacillariophyceae</taxon>
        <taxon>Bacillariophycidae</taxon>
        <taxon>Naviculales</taxon>
        <taxon>Naviculaceae</taxon>
        <taxon>Seminavis</taxon>
    </lineage>
</organism>
<feature type="region of interest" description="Disordered" evidence="1">
    <location>
        <begin position="1"/>
        <end position="28"/>
    </location>
</feature>
<accession>A0A9N8D9W4</accession>
<evidence type="ECO:0000313" key="2">
    <source>
        <dbReference type="EMBL" id="CAB9498789.1"/>
    </source>
</evidence>